<evidence type="ECO:0000313" key="1">
    <source>
        <dbReference type="EMBL" id="MCD5517794.1"/>
    </source>
</evidence>
<dbReference type="Proteomes" id="UP001320314">
    <property type="component" value="Unassembled WGS sequence"/>
</dbReference>
<evidence type="ECO:0000313" key="2">
    <source>
        <dbReference type="Proteomes" id="UP001320314"/>
    </source>
</evidence>
<organism evidence="1 2">
    <name type="scientific">Lactobacillus delbrueckii subsp. allosunkii</name>
    <dbReference type="NCBI Taxonomy" id="1050107"/>
    <lineage>
        <taxon>Bacteria</taxon>
        <taxon>Bacillati</taxon>
        <taxon>Bacillota</taxon>
        <taxon>Bacilli</taxon>
        <taxon>Lactobacillales</taxon>
        <taxon>Lactobacillaceae</taxon>
        <taxon>Lactobacillus</taxon>
    </lineage>
</organism>
<dbReference type="EMBL" id="JAJNUD010000006">
    <property type="protein sequence ID" value="MCD5517794.1"/>
    <property type="molecule type" value="Genomic_DNA"/>
</dbReference>
<accession>A0ABD4SBS4</accession>
<sequence length="107" mass="11894">MNYTELSVATQDVMPNKGVLFFKSGLSDFIQVGEPIQNEDGLTFVGKLDECGDTFCPNCSRKLVRNGSLESTLKHVAIGGIHTNIRVSYARFRCLNIDCQFNTRSQS</sequence>
<feature type="non-terminal residue" evidence="1">
    <location>
        <position position="107"/>
    </location>
</feature>
<dbReference type="AlphaFoldDB" id="A0ABD4SBS4"/>
<protein>
    <submittedName>
        <fullName evidence="1">ISL3 family transposase</fullName>
    </submittedName>
</protein>
<gene>
    <name evidence="1" type="ORF">LOB39_04260</name>
</gene>
<proteinExistence type="predicted"/>
<reference evidence="1 2" key="1">
    <citation type="submission" date="2021-12" db="EMBL/GenBank/DDBJ databases">
        <title>Antimicrobial susceptibility of Lactobacillus delbrueckii subsp. lactis obtained from milk products and other habitats.</title>
        <authorList>
            <person name="Shani N."/>
        </authorList>
    </citation>
    <scope>NUCLEOTIDE SEQUENCE [LARGE SCALE GENOMIC DNA]</scope>
    <source>
        <strain evidence="1 2">CIRM BIA 266</strain>
    </source>
</reference>
<comment type="caution">
    <text evidence="1">The sequence shown here is derived from an EMBL/GenBank/DDBJ whole genome shotgun (WGS) entry which is preliminary data.</text>
</comment>
<name>A0ABD4SBS4_9LACO</name>